<feature type="non-terminal residue" evidence="1">
    <location>
        <position position="106"/>
    </location>
</feature>
<comment type="caution">
    <text evidence="1">The sequence shown here is derived from an EMBL/GenBank/DDBJ whole genome shotgun (WGS) entry which is preliminary data.</text>
</comment>
<keyword evidence="2" id="KW-1185">Reference proteome</keyword>
<dbReference type="AlphaFoldDB" id="A0AA38NWN1"/>
<evidence type="ECO:0000313" key="2">
    <source>
        <dbReference type="Proteomes" id="UP001163846"/>
    </source>
</evidence>
<proteinExistence type="predicted"/>
<feature type="non-terminal residue" evidence="1">
    <location>
        <position position="1"/>
    </location>
</feature>
<dbReference type="Proteomes" id="UP001163846">
    <property type="component" value="Unassembled WGS sequence"/>
</dbReference>
<accession>A0AA38NWN1</accession>
<protein>
    <submittedName>
        <fullName evidence="1">Uncharacterized protein</fullName>
    </submittedName>
</protein>
<evidence type="ECO:0000313" key="1">
    <source>
        <dbReference type="EMBL" id="KAJ3832008.1"/>
    </source>
</evidence>
<dbReference type="EMBL" id="MU807118">
    <property type="protein sequence ID" value="KAJ3832008.1"/>
    <property type="molecule type" value="Genomic_DNA"/>
</dbReference>
<sequence>AFNYSTVNRYFKILKDLIQDNDIPWSNIYNMDEKGIQLGGGQKNSQTKYFFSRKDKSMYRTHSDNLELVTIIDSVCADGTADIYPAFVFAGATKFNEWMDVNDRIL</sequence>
<reference evidence="1" key="1">
    <citation type="submission" date="2022-08" db="EMBL/GenBank/DDBJ databases">
        <authorList>
            <consortium name="DOE Joint Genome Institute"/>
            <person name="Min B."/>
            <person name="Riley R."/>
            <person name="Sierra-Patev S."/>
            <person name="Naranjo-Ortiz M."/>
            <person name="Looney B."/>
            <person name="Konkel Z."/>
            <person name="Slot J.C."/>
            <person name="Sakamoto Y."/>
            <person name="Steenwyk J.L."/>
            <person name="Rokas A."/>
            <person name="Carro J."/>
            <person name="Camarero S."/>
            <person name="Ferreira P."/>
            <person name="Molpeceres G."/>
            <person name="Ruiz-Duenas F.J."/>
            <person name="Serrano A."/>
            <person name="Henrissat B."/>
            <person name="Drula E."/>
            <person name="Hughes K.W."/>
            <person name="Mata J.L."/>
            <person name="Ishikawa N.K."/>
            <person name="Vargas-Isla R."/>
            <person name="Ushijima S."/>
            <person name="Smith C.A."/>
            <person name="Ahrendt S."/>
            <person name="Andreopoulos W."/>
            <person name="He G."/>
            <person name="Labutti K."/>
            <person name="Lipzen A."/>
            <person name="Ng V."/>
            <person name="Sandor L."/>
            <person name="Barry K."/>
            <person name="Martinez A.T."/>
            <person name="Xiao Y."/>
            <person name="Gibbons J.G."/>
            <person name="Terashima K."/>
            <person name="Hibbett D.S."/>
            <person name="Grigoriev I.V."/>
        </authorList>
    </citation>
    <scope>NUCLEOTIDE SEQUENCE</scope>
    <source>
        <strain evidence="1">TFB9207</strain>
    </source>
</reference>
<organism evidence="1 2">
    <name type="scientific">Lentinula raphanica</name>
    <dbReference type="NCBI Taxonomy" id="153919"/>
    <lineage>
        <taxon>Eukaryota</taxon>
        <taxon>Fungi</taxon>
        <taxon>Dikarya</taxon>
        <taxon>Basidiomycota</taxon>
        <taxon>Agaricomycotina</taxon>
        <taxon>Agaricomycetes</taxon>
        <taxon>Agaricomycetidae</taxon>
        <taxon>Agaricales</taxon>
        <taxon>Marasmiineae</taxon>
        <taxon>Omphalotaceae</taxon>
        <taxon>Lentinula</taxon>
    </lineage>
</organism>
<name>A0AA38NWN1_9AGAR</name>
<gene>
    <name evidence="1" type="ORF">F5878DRAFT_518068</name>
</gene>